<proteinExistence type="predicted"/>
<keyword evidence="2" id="KW-1185">Reference proteome</keyword>
<accession>A0AAP0EMH3</accession>
<evidence type="ECO:0000313" key="1">
    <source>
        <dbReference type="EMBL" id="KAK9096205.1"/>
    </source>
</evidence>
<dbReference type="EMBL" id="JBBNAE010000009">
    <property type="protein sequence ID" value="KAK9096205.1"/>
    <property type="molecule type" value="Genomic_DNA"/>
</dbReference>
<organism evidence="1 2">
    <name type="scientific">Stephania japonica</name>
    <dbReference type="NCBI Taxonomy" id="461633"/>
    <lineage>
        <taxon>Eukaryota</taxon>
        <taxon>Viridiplantae</taxon>
        <taxon>Streptophyta</taxon>
        <taxon>Embryophyta</taxon>
        <taxon>Tracheophyta</taxon>
        <taxon>Spermatophyta</taxon>
        <taxon>Magnoliopsida</taxon>
        <taxon>Ranunculales</taxon>
        <taxon>Menispermaceae</taxon>
        <taxon>Menispermoideae</taxon>
        <taxon>Cissampelideae</taxon>
        <taxon>Stephania</taxon>
    </lineage>
</organism>
<comment type="caution">
    <text evidence="1">The sequence shown here is derived from an EMBL/GenBank/DDBJ whole genome shotgun (WGS) entry which is preliminary data.</text>
</comment>
<gene>
    <name evidence="1" type="ORF">Sjap_021702</name>
</gene>
<dbReference type="AlphaFoldDB" id="A0AAP0EMH3"/>
<reference evidence="1 2" key="1">
    <citation type="submission" date="2024-01" db="EMBL/GenBank/DDBJ databases">
        <title>Genome assemblies of Stephania.</title>
        <authorList>
            <person name="Yang L."/>
        </authorList>
    </citation>
    <scope>NUCLEOTIDE SEQUENCE [LARGE SCALE GENOMIC DNA]</scope>
    <source>
        <strain evidence="1">QJT</strain>
        <tissue evidence="1">Leaf</tissue>
    </source>
</reference>
<protein>
    <submittedName>
        <fullName evidence="1">Uncharacterized protein</fullName>
    </submittedName>
</protein>
<dbReference type="Proteomes" id="UP001417504">
    <property type="component" value="Unassembled WGS sequence"/>
</dbReference>
<sequence length="58" mass="6684">MLSLHASNLYLTFSLFTSEYPTRNQGHYDLKLLTNHLLDILEDLVIMISNCSKKSVLK</sequence>
<name>A0AAP0EMH3_9MAGN</name>
<evidence type="ECO:0000313" key="2">
    <source>
        <dbReference type="Proteomes" id="UP001417504"/>
    </source>
</evidence>